<accession>A0A0H2RGH4</accession>
<organism evidence="2 3">
    <name type="scientific">Schizopora paradoxa</name>
    <dbReference type="NCBI Taxonomy" id="27342"/>
    <lineage>
        <taxon>Eukaryota</taxon>
        <taxon>Fungi</taxon>
        <taxon>Dikarya</taxon>
        <taxon>Basidiomycota</taxon>
        <taxon>Agaricomycotina</taxon>
        <taxon>Agaricomycetes</taxon>
        <taxon>Hymenochaetales</taxon>
        <taxon>Schizoporaceae</taxon>
        <taxon>Schizopora</taxon>
    </lineage>
</organism>
<dbReference type="InterPro" id="IPR014752">
    <property type="entry name" value="Arrestin-like_C"/>
</dbReference>
<protein>
    <recommendedName>
        <fullName evidence="4">Arrestin-like N-terminal domain-containing protein</fullName>
    </recommendedName>
</protein>
<dbReference type="EMBL" id="KQ086013">
    <property type="protein sequence ID" value="KLO10909.1"/>
    <property type="molecule type" value="Genomic_DNA"/>
</dbReference>
<reference evidence="2 3" key="1">
    <citation type="submission" date="2015-04" db="EMBL/GenBank/DDBJ databases">
        <title>Complete genome sequence of Schizopora paradoxa KUC8140, a cosmopolitan wood degrader in East Asia.</title>
        <authorList>
            <consortium name="DOE Joint Genome Institute"/>
            <person name="Min B."/>
            <person name="Park H."/>
            <person name="Jang Y."/>
            <person name="Kim J.-J."/>
            <person name="Kim K.H."/>
            <person name="Pangilinan J."/>
            <person name="Lipzen A."/>
            <person name="Riley R."/>
            <person name="Grigoriev I.V."/>
            <person name="Spatafora J.W."/>
            <person name="Choi I.-G."/>
        </authorList>
    </citation>
    <scope>NUCLEOTIDE SEQUENCE [LARGE SCALE GENOMIC DNA]</scope>
    <source>
        <strain evidence="2 3">KUC8140</strain>
    </source>
</reference>
<dbReference type="Proteomes" id="UP000053477">
    <property type="component" value="Unassembled WGS sequence"/>
</dbReference>
<dbReference type="Gene3D" id="2.60.40.640">
    <property type="match status" value="1"/>
</dbReference>
<gene>
    <name evidence="2" type="ORF">SCHPADRAFT_906442</name>
</gene>
<dbReference type="AlphaFoldDB" id="A0A0H2RGH4"/>
<sequence>MSLSTASLPTYHREPNASEQRLAQHLQPGPRPVGNFVKTSRNGGIAIRLHGQDSNASMPIYGRGATVEGVVELNGKNMDTIQGVEVKMEGELQIKEVAGSGTSSSSLCLQVKTLWSRESSGACPTSLSFSFTLPSTFSDKKAEYPLPPTFEAHLSGVPGFYANISYTVSAVLKQSKVSFFGLTNPSVSMPFVYRPRNRPSIPLPASLSPKVMGTDSFYDDEDWMSSQTVAKAKSTRYESVLVKLYLPASRVFSITEPIPFNLFLSSSAFSLASFLPFAPPHSSSAGSPSVRQGTTRVQVVRQMAVDVRGISKSHPVMRGNNTDIWKTVTIGEGVFRRYDGEGGGGHDWMAWSGEVQVDKSVSVAGFKASGFSVKDYILLSMTPTDPGKAPFMDMRLTIPIKLTTDSWSVSTDERYAIGVTGYGDAEYAEQLHYQPELSYGAPPRS</sequence>
<dbReference type="OrthoDB" id="3242181at2759"/>
<keyword evidence="3" id="KW-1185">Reference proteome</keyword>
<dbReference type="InParanoid" id="A0A0H2RGH4"/>
<proteinExistence type="predicted"/>
<feature type="region of interest" description="Disordered" evidence="1">
    <location>
        <begin position="1"/>
        <end position="35"/>
    </location>
</feature>
<evidence type="ECO:0000313" key="3">
    <source>
        <dbReference type="Proteomes" id="UP000053477"/>
    </source>
</evidence>
<evidence type="ECO:0008006" key="4">
    <source>
        <dbReference type="Google" id="ProtNLM"/>
    </source>
</evidence>
<evidence type="ECO:0000313" key="2">
    <source>
        <dbReference type="EMBL" id="KLO10909.1"/>
    </source>
</evidence>
<name>A0A0H2RGH4_9AGAM</name>
<evidence type="ECO:0000256" key="1">
    <source>
        <dbReference type="SAM" id="MobiDB-lite"/>
    </source>
</evidence>